<evidence type="ECO:0000256" key="6">
    <source>
        <dbReference type="PIRSR" id="PIRSR003059-2"/>
    </source>
</evidence>
<dbReference type="Proteomes" id="UP000431913">
    <property type="component" value="Unassembled WGS sequence"/>
</dbReference>
<feature type="binding site" evidence="6">
    <location>
        <position position="50"/>
    </location>
    <ligand>
        <name>substrate</name>
    </ligand>
</feature>
<dbReference type="NCBIfam" id="TIGR03852">
    <property type="entry name" value="sucrose_gtfA"/>
    <property type="match status" value="1"/>
</dbReference>
<dbReference type="EC" id="2.4.1.329" evidence="4"/>
<feature type="binding site" evidence="6">
    <location>
        <position position="88"/>
    </location>
    <ligand>
        <name>sucrose</name>
        <dbReference type="ChEBI" id="CHEBI:17992"/>
    </ligand>
</feature>
<feature type="active site" description="Nucleophile" evidence="5">
    <location>
        <position position="193"/>
    </location>
</feature>
<dbReference type="AlphaFoldDB" id="A0A6I2U5A0"/>
<dbReference type="PANTHER" id="PTHR38784:SF1">
    <property type="entry name" value="SUCROSE PHOSPHORYLASE"/>
    <property type="match status" value="1"/>
</dbReference>
<dbReference type="Pfam" id="PF00128">
    <property type="entry name" value="Alpha-amylase"/>
    <property type="match status" value="1"/>
</dbReference>
<dbReference type="GO" id="GO:0004645">
    <property type="term" value="F:1,4-alpha-oligoglucan phosphorylase activity"/>
    <property type="evidence" value="ECO:0007669"/>
    <property type="project" value="UniProtKB-UniRule"/>
</dbReference>
<reference evidence="8 9" key="1">
    <citation type="submission" date="2019-08" db="EMBL/GenBank/DDBJ databases">
        <title>In-depth cultivation of the pig gut microbiome towards novel bacterial diversity and tailored functional studies.</title>
        <authorList>
            <person name="Wylensek D."/>
            <person name="Hitch T.C.A."/>
            <person name="Clavel T."/>
        </authorList>
    </citation>
    <scope>NUCLEOTIDE SEQUENCE [LARGE SCALE GENOMIC DNA]</scope>
    <source>
        <strain evidence="8 9">WCA3-601-WT-6J</strain>
    </source>
</reference>
<sequence>MKKIENKIMLITYANTLGGSLAQLERVLAQYFPGAFGGIHILPFFPSSGDQGFAVIRYDIVDPRFGTWDDVDRLGQQYYLMADFMLNHISIRSEEFRDYMHRGDASPFREMFIHWDTFWPGGEPSEEELNTLYRRKAGGPYRTFVRDDGKTVRLWNTFFEEQIDINPYAASTQKYYQNNLGLLASHVPLVRFDAFAYASKRPGTSCFFVEPDIWNILEIGMEPLRKVGAEMLPEIHEKYTIQMKMAERGHWVYDFALPMLLLHGLHFGRADCLIHWLNICPRKQFTTLDTHDGIGLVDAEGLLTGDEIDATQEIVDALTADIRPYLPFPSVVRVPGKPVQRYQMITTYYSALGCDDRAYLLARAIQFFSPGIPQVYYVGVLAGENDVEELRTNPDPRAVNRHPFTEQEIAASVQRPIVRRLQALMRLRNTCPAFNGDICVKTGGDNSKLTITWTHSACSITLCADLADKSFCITERRGESYIEHFCQPA</sequence>
<evidence type="ECO:0000313" key="9">
    <source>
        <dbReference type="Proteomes" id="UP000431913"/>
    </source>
</evidence>
<dbReference type="PIRSF" id="PIRSF003059">
    <property type="entry name" value="Sucrose_phosphorylase"/>
    <property type="match status" value="1"/>
</dbReference>
<evidence type="ECO:0000256" key="3">
    <source>
        <dbReference type="ARBA" id="ARBA00022679"/>
    </source>
</evidence>
<evidence type="ECO:0000256" key="4">
    <source>
        <dbReference type="PIRNR" id="PIRNR003059"/>
    </source>
</evidence>
<comment type="similarity">
    <text evidence="1 4">Belongs to the glycosyl hydrolase 13 family. Sucrose phosphorylase subfamily.</text>
</comment>
<dbReference type="Gene3D" id="3.20.20.80">
    <property type="entry name" value="Glycosidases"/>
    <property type="match status" value="1"/>
</dbReference>
<gene>
    <name evidence="8" type="primary">gtfA</name>
    <name evidence="8" type="ORF">FYJ76_13375</name>
</gene>
<feature type="binding site" evidence="6">
    <location>
        <position position="234"/>
    </location>
    <ligand>
        <name>substrate</name>
    </ligand>
</feature>
<evidence type="ECO:0000256" key="1">
    <source>
        <dbReference type="ARBA" id="ARBA00008452"/>
    </source>
</evidence>
<dbReference type="InterPro" id="IPR045857">
    <property type="entry name" value="O16G_dom_2"/>
</dbReference>
<feature type="binding site" evidence="6">
    <location>
        <begin position="291"/>
        <end position="292"/>
    </location>
    <ligand>
        <name>substrate</name>
    </ligand>
</feature>
<dbReference type="RefSeq" id="WP_154523464.1">
    <property type="nucleotide sequence ID" value="NZ_CATXDA010000002.1"/>
</dbReference>
<keyword evidence="2 4" id="KW-0328">Glycosyltransferase</keyword>
<evidence type="ECO:0000313" key="8">
    <source>
        <dbReference type="EMBL" id="MST92907.1"/>
    </source>
</evidence>
<dbReference type="SUPFAM" id="SSF51445">
    <property type="entry name" value="(Trans)glycosidases"/>
    <property type="match status" value="1"/>
</dbReference>
<name>A0A6I2U5A0_9FIRM</name>
<dbReference type="SMART" id="SM00642">
    <property type="entry name" value="Aamy"/>
    <property type="match status" value="1"/>
</dbReference>
<dbReference type="GO" id="GO:0005975">
    <property type="term" value="P:carbohydrate metabolic process"/>
    <property type="evidence" value="ECO:0007669"/>
    <property type="project" value="InterPro"/>
</dbReference>
<dbReference type="PANTHER" id="PTHR38784">
    <property type="entry name" value="SUCROSE PHOSPHORYLASE"/>
    <property type="match status" value="1"/>
</dbReference>
<accession>A0A6I2U5A0</accession>
<feature type="active site" description="Proton donor" evidence="5">
    <location>
        <position position="234"/>
    </location>
</feature>
<dbReference type="InterPro" id="IPR017853">
    <property type="entry name" value="GH"/>
</dbReference>
<feature type="domain" description="Glycosyl hydrolase family 13 catalytic" evidence="7">
    <location>
        <begin position="7"/>
        <end position="428"/>
    </location>
</feature>
<feature type="binding site" evidence="6">
    <location>
        <position position="397"/>
    </location>
    <ligand>
        <name>substrate</name>
    </ligand>
</feature>
<comment type="caution">
    <text evidence="8">The sequence shown here is derived from an EMBL/GenBank/DDBJ whole genome shotgun (WGS) entry which is preliminary data.</text>
</comment>
<evidence type="ECO:0000259" key="7">
    <source>
        <dbReference type="SMART" id="SM00642"/>
    </source>
</evidence>
<dbReference type="InterPro" id="IPR016377">
    <property type="entry name" value="Sucrose_GGa_phosphorylase-rel"/>
</dbReference>
<evidence type="ECO:0000256" key="5">
    <source>
        <dbReference type="PIRSR" id="PIRSR003059-1"/>
    </source>
</evidence>
<comment type="catalytic activity">
    <reaction evidence="4">
        <text>sucrose 6(F)-phosphate + phosphate = beta-D-fructose 6-phosphate + alpha-D-glucose 1-phosphate</text>
        <dbReference type="Rhea" id="RHEA:38863"/>
        <dbReference type="ChEBI" id="CHEBI:43474"/>
        <dbReference type="ChEBI" id="CHEBI:57634"/>
        <dbReference type="ChEBI" id="CHEBI:57723"/>
        <dbReference type="ChEBI" id="CHEBI:58601"/>
        <dbReference type="EC" id="2.4.1.329"/>
    </reaction>
</comment>
<dbReference type="InterPro" id="IPR006047">
    <property type="entry name" value="GH13_cat_dom"/>
</dbReference>
<feature type="binding site" evidence="6">
    <location>
        <begin position="191"/>
        <end position="193"/>
    </location>
    <ligand>
        <name>substrate</name>
    </ligand>
</feature>
<organism evidence="8 9">
    <name type="scientific">Ruthenibacterium lactatiformans</name>
    <dbReference type="NCBI Taxonomy" id="1550024"/>
    <lineage>
        <taxon>Bacteria</taxon>
        <taxon>Bacillati</taxon>
        <taxon>Bacillota</taxon>
        <taxon>Clostridia</taxon>
        <taxon>Eubacteriales</taxon>
        <taxon>Oscillospiraceae</taxon>
        <taxon>Ruthenibacterium</taxon>
    </lineage>
</organism>
<evidence type="ECO:0000256" key="2">
    <source>
        <dbReference type="ARBA" id="ARBA00022676"/>
    </source>
</evidence>
<protein>
    <recommendedName>
        <fullName evidence="4">Sucrose 6(F)-phosphate phosphorylase</fullName>
        <ecNumber evidence="4">2.4.1.329</ecNumber>
    </recommendedName>
</protein>
<keyword evidence="3 4" id="KW-0808">Transferase</keyword>
<dbReference type="Gene3D" id="3.90.400.10">
    <property type="entry name" value="Oligo-1,6-glucosidase, Domain 2"/>
    <property type="match status" value="1"/>
</dbReference>
<dbReference type="InterPro" id="IPR022527">
    <property type="entry name" value="Sucrose_phospho"/>
</dbReference>
<proteinExistence type="inferred from homology"/>
<dbReference type="EMBL" id="VUNJ01000016">
    <property type="protein sequence ID" value="MST92907.1"/>
    <property type="molecule type" value="Genomic_DNA"/>
</dbReference>